<reference evidence="1 2" key="1">
    <citation type="submission" date="2015-09" db="EMBL/GenBank/DDBJ databases">
        <authorList>
            <consortium name="Pathogen Informatics"/>
        </authorList>
    </citation>
    <scope>NUCLEOTIDE SEQUENCE [LARGE SCALE GENOMIC DNA]</scope>
    <source>
        <strain evidence="1 2">2789STDY5834846</strain>
    </source>
</reference>
<organism evidence="1 2">
    <name type="scientific">Bacteroides faecis</name>
    <dbReference type="NCBI Taxonomy" id="674529"/>
    <lineage>
        <taxon>Bacteria</taxon>
        <taxon>Pseudomonadati</taxon>
        <taxon>Bacteroidota</taxon>
        <taxon>Bacteroidia</taxon>
        <taxon>Bacteroidales</taxon>
        <taxon>Bacteroidaceae</taxon>
        <taxon>Bacteroides</taxon>
    </lineage>
</organism>
<sequence length="804" mass="90762">MSVYKYKKYKISLQSDSKKTQGLRTGDIVRRQYFDGKNLIYSLMCVLDYGIDKTVDSNTNDIVEKQYFIGALLEGDVPKTEEILDFARITNLFDINRSGAIYLTGSDDNAPYMDVIDGIGRNESLCWPSNIATPDYEDSESQYIVRGTEAVTTDYILSEADNNRICHFKRNDAIYYGFIGLQQDFYKYVQNPNRVLISYKIKANKAVNCKVSLEYQDGTRTDGEETTSITTDWQYKLHTITVDYSGRYLRTVKLDLSEMSPSDEVWVSDFNIILLSSVANFGDASKIRVGKLNGITDPVFGQLEGYGGYLQKLFASKSAHISGTLTAGDENGFAATFYAGKIHRNVFVNSLDVNFTSAITIDTQIENPTGIGNVYSASKIISMIAQSEEWFAQHIGKKYTFSFWIYAGQACQLSILQNDKAIGTVQIPIANTNIWSRKKVTFELQAPKQAEEALVLSIVPTFDTSDNAGESIFYFSSPQLEAGELVTQYQPTDTILNYTEDYGAWFNRGGIGGTIQNPLLQLNFDGEGSIGTRSNSVLIKTDGSGHFANKNIKWNKNGDVTFGKNVTMTWDNLDQSVKDELVSKSIRIVGTDTFTLLGDLTGADPVTNPADITLTLEEENLQSTSSQRQWYYLQGYDYIPFEGENGKTLTIWPFEPYWDNGNSLTVRCIVKFSDEEYSATFTIRKQYIVGYSLEITSSQGVSYKNNSCQTVLTANVYYQGKLVDPDYVAKNYIFKWTRYHLPDMENEVIDWWKEQRDNEGNIVQQEIDRSKPSITLNYGISGQDCFMCELLNGNMFPYEFPLIF</sequence>
<dbReference type="EMBL" id="CZAE01000002">
    <property type="protein sequence ID" value="CUO53652.1"/>
    <property type="molecule type" value="Genomic_DNA"/>
</dbReference>
<gene>
    <name evidence="1" type="ORF">ERS852461_00485</name>
</gene>
<accession>A0A174FTN5</accession>
<dbReference type="RefSeq" id="WP_055268788.1">
    <property type="nucleotide sequence ID" value="NZ_CAJTBQ010000067.1"/>
</dbReference>
<proteinExistence type="predicted"/>
<dbReference type="AlphaFoldDB" id="A0A174FTN5"/>
<name>A0A174FTN5_9BACE</name>
<dbReference type="Proteomes" id="UP000095606">
    <property type="component" value="Unassembled WGS sequence"/>
</dbReference>
<protein>
    <submittedName>
        <fullName evidence="1">Uncharacterized protein</fullName>
    </submittedName>
</protein>
<evidence type="ECO:0000313" key="2">
    <source>
        <dbReference type="Proteomes" id="UP000095606"/>
    </source>
</evidence>
<evidence type="ECO:0000313" key="1">
    <source>
        <dbReference type="EMBL" id="CUO53652.1"/>
    </source>
</evidence>